<protein>
    <submittedName>
        <fullName evidence="1">Uncharacterized protein</fullName>
    </submittedName>
</protein>
<gene>
    <name evidence="1" type="ORF">KIPB_013920</name>
</gene>
<accession>A0A9K3DBN2</accession>
<sequence>MYTNTDDFTEYLMDDLDIIDSEDDLQTPEGEAMDTYIYDRIDELDLFEVIGHSKHLYDRKVDAQQTESFFRLWYHSILPEKMYDPTMTYLSLSLSLSPPSPLRCMTPP</sequence>
<evidence type="ECO:0000313" key="1">
    <source>
        <dbReference type="EMBL" id="GIQ90919.1"/>
    </source>
</evidence>
<dbReference type="AlphaFoldDB" id="A0A9K3DBN2"/>
<comment type="caution">
    <text evidence="1">The sequence shown here is derived from an EMBL/GenBank/DDBJ whole genome shotgun (WGS) entry which is preliminary data.</text>
</comment>
<evidence type="ECO:0000313" key="2">
    <source>
        <dbReference type="Proteomes" id="UP000265618"/>
    </source>
</evidence>
<keyword evidence="2" id="KW-1185">Reference proteome</keyword>
<proteinExistence type="predicted"/>
<dbReference type="Proteomes" id="UP000265618">
    <property type="component" value="Unassembled WGS sequence"/>
</dbReference>
<dbReference type="EMBL" id="BDIP01006874">
    <property type="protein sequence ID" value="GIQ90919.1"/>
    <property type="molecule type" value="Genomic_DNA"/>
</dbReference>
<organism evidence="1 2">
    <name type="scientific">Kipferlia bialata</name>
    <dbReference type="NCBI Taxonomy" id="797122"/>
    <lineage>
        <taxon>Eukaryota</taxon>
        <taxon>Metamonada</taxon>
        <taxon>Carpediemonas-like organisms</taxon>
        <taxon>Kipferlia</taxon>
    </lineage>
</organism>
<reference evidence="1 2" key="1">
    <citation type="journal article" date="2018" name="PLoS ONE">
        <title>The draft genome of Kipferlia bialata reveals reductive genome evolution in fornicate parasites.</title>
        <authorList>
            <person name="Tanifuji G."/>
            <person name="Takabayashi S."/>
            <person name="Kume K."/>
            <person name="Takagi M."/>
            <person name="Nakayama T."/>
            <person name="Kamikawa R."/>
            <person name="Inagaki Y."/>
            <person name="Hashimoto T."/>
        </authorList>
    </citation>
    <scope>NUCLEOTIDE SEQUENCE [LARGE SCALE GENOMIC DNA]</scope>
    <source>
        <strain evidence="1">NY0173</strain>
    </source>
</reference>
<name>A0A9K3DBN2_9EUKA</name>